<evidence type="ECO:0000313" key="2">
    <source>
        <dbReference type="Proteomes" id="UP000077519"/>
    </source>
</evidence>
<name>A0A177YNW9_9NOCA</name>
<dbReference type="Proteomes" id="UP000077519">
    <property type="component" value="Unassembled WGS sequence"/>
</dbReference>
<dbReference type="AlphaFoldDB" id="A0A177YNW9"/>
<accession>A0A177YNW9</accession>
<comment type="caution">
    <text evidence="1">The sequence shown here is derived from an EMBL/GenBank/DDBJ whole genome shotgun (WGS) entry which is preliminary data.</text>
</comment>
<dbReference type="EMBL" id="LVHI01000002">
    <property type="protein sequence ID" value="OAK56899.1"/>
    <property type="molecule type" value="Genomic_DNA"/>
</dbReference>
<reference evidence="1 2" key="1">
    <citation type="submission" date="2016-03" db="EMBL/GenBank/DDBJ databases">
        <title>Genome sequence of Rhodococcus kyotonensis KB10.</title>
        <authorList>
            <person name="Jeong H."/>
            <person name="Hong C.E."/>
            <person name="Jo S.H."/>
            <person name="Park J.M."/>
        </authorList>
    </citation>
    <scope>NUCLEOTIDE SEQUENCE [LARGE SCALE GENOMIC DNA]</scope>
    <source>
        <strain evidence="1 2">KB10</strain>
    </source>
</reference>
<gene>
    <name evidence="1" type="ORF">A3K89_14875</name>
</gene>
<protein>
    <submittedName>
        <fullName evidence="1">Uncharacterized protein</fullName>
    </submittedName>
</protein>
<proteinExistence type="predicted"/>
<evidence type="ECO:0000313" key="1">
    <source>
        <dbReference type="EMBL" id="OAK56899.1"/>
    </source>
</evidence>
<organism evidence="1 2">
    <name type="scientific">Rhodococcoides kyotonense</name>
    <dbReference type="NCBI Taxonomy" id="398843"/>
    <lineage>
        <taxon>Bacteria</taxon>
        <taxon>Bacillati</taxon>
        <taxon>Actinomycetota</taxon>
        <taxon>Actinomycetes</taxon>
        <taxon>Mycobacteriales</taxon>
        <taxon>Nocardiaceae</taxon>
        <taxon>Rhodococcoides</taxon>
    </lineage>
</organism>
<keyword evidence="2" id="KW-1185">Reference proteome</keyword>
<sequence>MHVGDRCTFTPGSIPVDVIVRDVRDDGLVLVQNETSGVGAYSFLVRSDFLVPLGGELRTIVEPALSCMEAA</sequence>